<gene>
    <name evidence="2" type="ORF">GIL414_LOCUS26283</name>
</gene>
<evidence type="ECO:0000313" key="2">
    <source>
        <dbReference type="EMBL" id="CAF4311176.1"/>
    </source>
</evidence>
<evidence type="ECO:0000259" key="1">
    <source>
        <dbReference type="PROSITE" id="PS50835"/>
    </source>
</evidence>
<feature type="non-terminal residue" evidence="2">
    <location>
        <position position="91"/>
    </location>
</feature>
<evidence type="ECO:0000313" key="3">
    <source>
        <dbReference type="Proteomes" id="UP000681720"/>
    </source>
</evidence>
<dbReference type="Gene3D" id="2.60.40.10">
    <property type="entry name" value="Immunoglobulins"/>
    <property type="match status" value="1"/>
</dbReference>
<reference evidence="2" key="1">
    <citation type="submission" date="2021-02" db="EMBL/GenBank/DDBJ databases">
        <authorList>
            <person name="Nowell W R."/>
        </authorList>
    </citation>
    <scope>NUCLEOTIDE SEQUENCE</scope>
</reference>
<dbReference type="SUPFAM" id="SSF48726">
    <property type="entry name" value="Immunoglobulin"/>
    <property type="match status" value="1"/>
</dbReference>
<accession>A0A8S2U2E4</accession>
<dbReference type="PROSITE" id="PS50835">
    <property type="entry name" value="IG_LIKE"/>
    <property type="match status" value="1"/>
</dbReference>
<dbReference type="InterPro" id="IPR036179">
    <property type="entry name" value="Ig-like_dom_sf"/>
</dbReference>
<dbReference type="EMBL" id="CAJOBJ010038071">
    <property type="protein sequence ID" value="CAF4311176.1"/>
    <property type="molecule type" value="Genomic_DNA"/>
</dbReference>
<protein>
    <recommendedName>
        <fullName evidence="1">Ig-like domain-containing protein</fullName>
    </recommendedName>
</protein>
<feature type="domain" description="Ig-like" evidence="1">
    <location>
        <begin position="13"/>
        <end position="91"/>
    </location>
</feature>
<dbReference type="Proteomes" id="UP000681720">
    <property type="component" value="Unassembled WGS sequence"/>
</dbReference>
<name>A0A8S2U2E4_9BILA</name>
<dbReference type="InterPro" id="IPR007110">
    <property type="entry name" value="Ig-like_dom"/>
</dbReference>
<comment type="caution">
    <text evidence="2">The sequence shown here is derived from an EMBL/GenBank/DDBJ whole genome shotgun (WGS) entry which is preliminary data.</text>
</comment>
<sequence>RQDLLDLFVKKRPVQRQFITLPKDEFYLHETITLECKFERSIKTKSLPPTWFKNGSPIQPTNHQLVNIESSTTDGSTKYSLTIQNVEFSDE</sequence>
<feature type="non-terminal residue" evidence="2">
    <location>
        <position position="1"/>
    </location>
</feature>
<dbReference type="InterPro" id="IPR013783">
    <property type="entry name" value="Ig-like_fold"/>
</dbReference>
<organism evidence="2 3">
    <name type="scientific">Rotaria magnacalcarata</name>
    <dbReference type="NCBI Taxonomy" id="392030"/>
    <lineage>
        <taxon>Eukaryota</taxon>
        <taxon>Metazoa</taxon>
        <taxon>Spiralia</taxon>
        <taxon>Gnathifera</taxon>
        <taxon>Rotifera</taxon>
        <taxon>Eurotatoria</taxon>
        <taxon>Bdelloidea</taxon>
        <taxon>Philodinida</taxon>
        <taxon>Philodinidae</taxon>
        <taxon>Rotaria</taxon>
    </lineage>
</organism>
<dbReference type="AlphaFoldDB" id="A0A8S2U2E4"/>
<proteinExistence type="predicted"/>